<feature type="non-terminal residue" evidence="2">
    <location>
        <position position="81"/>
    </location>
</feature>
<feature type="region of interest" description="Disordered" evidence="1">
    <location>
        <begin position="1"/>
        <end position="81"/>
    </location>
</feature>
<name>A0A6J4IB79_9PROT</name>
<feature type="non-terminal residue" evidence="2">
    <location>
        <position position="1"/>
    </location>
</feature>
<organism evidence="2">
    <name type="scientific">uncultured Acetobacteraceae bacterium</name>
    <dbReference type="NCBI Taxonomy" id="169975"/>
    <lineage>
        <taxon>Bacteria</taxon>
        <taxon>Pseudomonadati</taxon>
        <taxon>Pseudomonadota</taxon>
        <taxon>Alphaproteobacteria</taxon>
        <taxon>Acetobacterales</taxon>
        <taxon>Acetobacteraceae</taxon>
        <taxon>environmental samples</taxon>
    </lineage>
</organism>
<accession>A0A6J4IB79</accession>
<reference evidence="2" key="1">
    <citation type="submission" date="2020-02" db="EMBL/GenBank/DDBJ databases">
        <authorList>
            <person name="Meier V. D."/>
        </authorList>
    </citation>
    <scope>NUCLEOTIDE SEQUENCE</scope>
    <source>
        <strain evidence="2">AVDCRST_MAG08</strain>
    </source>
</reference>
<gene>
    <name evidence="2" type="ORF">AVDCRST_MAG08-1826</name>
</gene>
<feature type="compositionally biased region" description="Basic residues" evidence="1">
    <location>
        <begin position="42"/>
        <end position="53"/>
    </location>
</feature>
<protein>
    <submittedName>
        <fullName evidence="2">Uncharacterized protein</fullName>
    </submittedName>
</protein>
<dbReference type="AlphaFoldDB" id="A0A6J4IB79"/>
<evidence type="ECO:0000256" key="1">
    <source>
        <dbReference type="SAM" id="MobiDB-lite"/>
    </source>
</evidence>
<evidence type="ECO:0000313" key="2">
    <source>
        <dbReference type="EMBL" id="CAA9245297.1"/>
    </source>
</evidence>
<sequence length="81" mass="8884">AVQRRGACRPAGGEGRRAESHRAHRAVRRLGLQRLGGARPRRDVRRRGGRPRQHPLEQQPAGAGRDGGGGRGRSWAAPRRL</sequence>
<proteinExistence type="predicted"/>
<feature type="compositionally biased region" description="Low complexity" evidence="1">
    <location>
        <begin position="29"/>
        <end position="38"/>
    </location>
</feature>
<dbReference type="EMBL" id="CADCTG010000152">
    <property type="protein sequence ID" value="CAA9245297.1"/>
    <property type="molecule type" value="Genomic_DNA"/>
</dbReference>